<dbReference type="AlphaFoldDB" id="A0A0P8E068"/>
<organism evidence="2 3">
    <name type="scientific">Candidatus Methanoperedens nitratireducens</name>
    <dbReference type="NCBI Taxonomy" id="1392998"/>
    <lineage>
        <taxon>Archaea</taxon>
        <taxon>Methanobacteriati</taxon>
        <taxon>Methanobacteriota</taxon>
        <taxon>Stenosarchaea group</taxon>
        <taxon>Methanomicrobia</taxon>
        <taxon>Methanosarcinales</taxon>
        <taxon>ANME-2 cluster</taxon>
        <taxon>Candidatus Methanoperedentaceae</taxon>
        <taxon>Candidatus Methanoperedens</taxon>
    </lineage>
</organism>
<feature type="transmembrane region" description="Helical" evidence="1">
    <location>
        <begin position="7"/>
        <end position="28"/>
    </location>
</feature>
<evidence type="ECO:0000313" key="2">
    <source>
        <dbReference type="EMBL" id="KPQ43556.1"/>
    </source>
</evidence>
<keyword evidence="1" id="KW-0812">Transmembrane</keyword>
<gene>
    <name evidence="2" type="ORF">MPEBLZ_01939</name>
</gene>
<keyword evidence="1" id="KW-0472">Membrane</keyword>
<proteinExistence type="predicted"/>
<dbReference type="EMBL" id="LKCM01000139">
    <property type="protein sequence ID" value="KPQ43556.1"/>
    <property type="molecule type" value="Genomic_DNA"/>
</dbReference>
<dbReference type="Proteomes" id="UP000050360">
    <property type="component" value="Unassembled WGS sequence"/>
</dbReference>
<sequence length="124" mass="14256">MKIRYNTWVPLIVASLILAIIMAFNLGIIYGNTNEFVIIPLGFKINAFWFYVLILVLIVSALAIIIDYLLSGLQWVSRIAEQKVKQQPLRGDEVKAQIELLNDRSRIIENKIDKIDEILRKVSD</sequence>
<keyword evidence="1" id="KW-1133">Transmembrane helix</keyword>
<feature type="transmembrane region" description="Helical" evidence="1">
    <location>
        <begin position="48"/>
        <end position="70"/>
    </location>
</feature>
<reference evidence="2 3" key="1">
    <citation type="submission" date="2015-09" db="EMBL/GenBank/DDBJ databases">
        <title>A metagenomics-based metabolic model of nitrate-dependent anaerobic oxidation of methane by Methanoperedens-like archaea.</title>
        <authorList>
            <person name="Arshad A."/>
            <person name="Speth D.R."/>
            <person name="De Graaf R.M."/>
            <person name="Op Den Camp H.J."/>
            <person name="Jetten M.S."/>
            <person name="Welte C.U."/>
        </authorList>
    </citation>
    <scope>NUCLEOTIDE SEQUENCE [LARGE SCALE GENOMIC DNA]</scope>
</reference>
<comment type="caution">
    <text evidence="2">The sequence shown here is derived from an EMBL/GenBank/DDBJ whole genome shotgun (WGS) entry which is preliminary data.</text>
</comment>
<name>A0A0P8E068_9EURY</name>
<evidence type="ECO:0000313" key="3">
    <source>
        <dbReference type="Proteomes" id="UP000050360"/>
    </source>
</evidence>
<protein>
    <submittedName>
        <fullName evidence="2">Uncharacterized protein</fullName>
    </submittedName>
</protein>
<accession>A0A0P8E068</accession>
<evidence type="ECO:0000256" key="1">
    <source>
        <dbReference type="SAM" id="Phobius"/>
    </source>
</evidence>